<sequence length="138" mass="15733">MYLFLSAQDIQQLEVGFLDEQGYTAFFSSVPTPPEMFLFHVDRLMHEWKIEWKTILGVAVVVGPGSFTSTRLSVTMANGIAFARHIPIIGVENIERLSLSVLLSDRDWIPFFHAQKIETFVVPIYDRPPLITLKKIPV</sequence>
<dbReference type="AlphaFoldDB" id="A0A0G0WT60"/>
<evidence type="ECO:0000313" key="3">
    <source>
        <dbReference type="Proteomes" id="UP000034616"/>
    </source>
</evidence>
<evidence type="ECO:0000259" key="1">
    <source>
        <dbReference type="Pfam" id="PF00814"/>
    </source>
</evidence>
<dbReference type="Pfam" id="PF00814">
    <property type="entry name" value="TsaD"/>
    <property type="match status" value="1"/>
</dbReference>
<dbReference type="SUPFAM" id="SSF53067">
    <property type="entry name" value="Actin-like ATPase domain"/>
    <property type="match status" value="1"/>
</dbReference>
<accession>A0A0G0WT60</accession>
<dbReference type="Proteomes" id="UP000034616">
    <property type="component" value="Unassembled WGS sequence"/>
</dbReference>
<dbReference type="Gene3D" id="3.30.420.40">
    <property type="match status" value="1"/>
</dbReference>
<dbReference type="EMBL" id="LCAH01000002">
    <property type="protein sequence ID" value="KKR87610.1"/>
    <property type="molecule type" value="Genomic_DNA"/>
</dbReference>
<dbReference type="GO" id="GO:0008233">
    <property type="term" value="F:peptidase activity"/>
    <property type="evidence" value="ECO:0007669"/>
    <property type="project" value="UniProtKB-KW"/>
</dbReference>
<dbReference type="InterPro" id="IPR000905">
    <property type="entry name" value="Gcp-like_dom"/>
</dbReference>
<protein>
    <submittedName>
        <fullName evidence="2">Glycoprotease family exported protein</fullName>
    </submittedName>
</protein>
<gene>
    <name evidence="2" type="ORF">UU35_C0002G0111</name>
</gene>
<feature type="domain" description="Gcp-like" evidence="1">
    <location>
        <begin position="41"/>
        <end position="106"/>
    </location>
</feature>
<evidence type="ECO:0000313" key="2">
    <source>
        <dbReference type="EMBL" id="KKR87610.1"/>
    </source>
</evidence>
<keyword evidence="2" id="KW-0645">Protease</keyword>
<dbReference type="GO" id="GO:0006508">
    <property type="term" value="P:proteolysis"/>
    <property type="evidence" value="ECO:0007669"/>
    <property type="project" value="UniProtKB-KW"/>
</dbReference>
<comment type="caution">
    <text evidence="2">The sequence shown here is derived from an EMBL/GenBank/DDBJ whole genome shotgun (WGS) entry which is preliminary data.</text>
</comment>
<reference evidence="2 3" key="1">
    <citation type="journal article" date="2015" name="Nature">
        <title>rRNA introns, odd ribosomes, and small enigmatic genomes across a large radiation of phyla.</title>
        <authorList>
            <person name="Brown C.T."/>
            <person name="Hug L.A."/>
            <person name="Thomas B.C."/>
            <person name="Sharon I."/>
            <person name="Castelle C.J."/>
            <person name="Singh A."/>
            <person name="Wilkins M.J."/>
            <person name="Williams K.H."/>
            <person name="Banfield J.F."/>
        </authorList>
    </citation>
    <scope>NUCLEOTIDE SEQUENCE [LARGE SCALE GENOMIC DNA]</scope>
</reference>
<keyword evidence="2" id="KW-0378">Hydrolase</keyword>
<name>A0A0G0WT60_9BACT</name>
<organism evidence="2 3">
    <name type="scientific">Candidatus Uhrbacteria bacterium GW2011_GWC2_41_11</name>
    <dbReference type="NCBI Taxonomy" id="1618985"/>
    <lineage>
        <taxon>Bacteria</taxon>
        <taxon>Candidatus Uhriibacteriota</taxon>
    </lineage>
</organism>
<proteinExistence type="predicted"/>
<dbReference type="InterPro" id="IPR043129">
    <property type="entry name" value="ATPase_NBD"/>
</dbReference>